<dbReference type="PANTHER" id="PTHR43452:SF30">
    <property type="entry name" value="PYRUVATE DECARBOXYLASE ISOZYME 1-RELATED"/>
    <property type="match status" value="1"/>
</dbReference>
<evidence type="ECO:0000256" key="11">
    <source>
        <dbReference type="RuleBase" id="RU362132"/>
    </source>
</evidence>
<evidence type="ECO:0000256" key="2">
    <source>
        <dbReference type="ARBA" id="ARBA00001964"/>
    </source>
</evidence>
<dbReference type="InterPro" id="IPR011766">
    <property type="entry name" value="TPP_enzyme_TPP-bd"/>
</dbReference>
<dbReference type="Gene3D" id="3.40.50.970">
    <property type="match status" value="2"/>
</dbReference>
<evidence type="ECO:0000256" key="8">
    <source>
        <dbReference type="ARBA" id="ARBA00022842"/>
    </source>
</evidence>
<dbReference type="Gene3D" id="3.40.50.1220">
    <property type="entry name" value="TPP-binding domain"/>
    <property type="match status" value="1"/>
</dbReference>
<keyword evidence="16" id="KW-1185">Reference proteome</keyword>
<keyword evidence="9 11" id="KW-0786">Thiamine pyrophosphate</keyword>
<evidence type="ECO:0000256" key="6">
    <source>
        <dbReference type="ARBA" id="ARBA00022723"/>
    </source>
</evidence>
<feature type="domain" description="Thiamine pyrophosphate enzyme central" evidence="12">
    <location>
        <begin position="209"/>
        <end position="326"/>
    </location>
</feature>
<reference evidence="15" key="1">
    <citation type="submission" date="2020-03" db="EMBL/GenBank/DDBJ databases">
        <title>Draft sequencing of Paenibacilllus sp. S3N08.</title>
        <authorList>
            <person name="Kim D.-U."/>
        </authorList>
    </citation>
    <scope>NUCLEOTIDE SEQUENCE</scope>
    <source>
        <strain evidence="15">S3N08</strain>
    </source>
</reference>
<comment type="similarity">
    <text evidence="4 11">Belongs to the TPP enzyme family.</text>
</comment>
<evidence type="ECO:0000256" key="7">
    <source>
        <dbReference type="ARBA" id="ARBA00022793"/>
    </source>
</evidence>
<name>A0ABX0J4Z2_9BACL</name>
<dbReference type="InterPro" id="IPR047214">
    <property type="entry name" value="TPP_PDC_IPDC"/>
</dbReference>
<evidence type="ECO:0000259" key="12">
    <source>
        <dbReference type="Pfam" id="PF00205"/>
    </source>
</evidence>
<evidence type="ECO:0000256" key="10">
    <source>
        <dbReference type="ARBA" id="ARBA00023239"/>
    </source>
</evidence>
<gene>
    <name evidence="15" type="ORF">G9U52_16220</name>
</gene>
<keyword evidence="10" id="KW-0456">Lyase</keyword>
<dbReference type="InterPro" id="IPR012001">
    <property type="entry name" value="Thiamin_PyroP_enz_TPP-bd_dom"/>
</dbReference>
<evidence type="ECO:0000256" key="1">
    <source>
        <dbReference type="ARBA" id="ARBA00001920"/>
    </source>
</evidence>
<dbReference type="PANTHER" id="PTHR43452">
    <property type="entry name" value="PYRUVATE DECARBOXYLASE"/>
    <property type="match status" value="1"/>
</dbReference>
<comment type="cofactor">
    <cofactor evidence="2">
        <name>thiamine diphosphate</name>
        <dbReference type="ChEBI" id="CHEBI:58937"/>
    </cofactor>
</comment>
<comment type="cofactor">
    <cofactor evidence="1">
        <name>a metal cation</name>
        <dbReference type="ChEBI" id="CHEBI:25213"/>
    </cofactor>
</comment>
<dbReference type="RefSeq" id="WP_166151842.1">
    <property type="nucleotide sequence ID" value="NZ_JAAOIW010000005.1"/>
</dbReference>
<evidence type="ECO:0000256" key="4">
    <source>
        <dbReference type="ARBA" id="ARBA00007812"/>
    </source>
</evidence>
<dbReference type="CDD" id="cd07038">
    <property type="entry name" value="TPP_PYR_PDC_IPDC_like"/>
    <property type="match status" value="1"/>
</dbReference>
<evidence type="ECO:0000256" key="3">
    <source>
        <dbReference type="ARBA" id="ARBA00002938"/>
    </source>
</evidence>
<sequence length="566" mass="62812">MVQILPPQMQSAKKTLGQYLFDCLKQEGITEIFGVPGDYNFSLLDTLEKYEGIQFINGRNELNSGYAADSYARIKGIGALITTFGVGEMSACNAIAGAYSEEIPLIHIVGSPKSMDQQAHKLMHHTLMDGDYDIFRKVYEHITSYTAILTPENAEMEIPAAIRMAKQKKKPVYLVVAIDLVMKPVIPHNEMMAEPTKTNENSLQAATTHVRQLLGQKRNAVIMTDMKVLRYGLETAVQKLAEQLNVPVASMMQGKGAFDESHPQYIGMYGGAFASGDVRRIVENADCIIAVGLLWSDSNTAAFTAKLNPLTIVDIQPNSVKIGDATYSSIRAEDMLNALQTIGYKETQQIPAASFPYDTVIGKPEQLIGATSYYPRFQRMLKNNDIVVVETGTFVYGMSQIRLPKGATYIAQAGWQSIGYATPAAFGACIAAANRRVLLFTGDGSLQLTAQEISSMLENGCKPIIFVLNNKVYAIEKYLNVKTVNQKYNQVPHWKYTKLVEAFGGQAFTAEVRTNHELEDAIAQAEIQNANKLCIIEMLVHDPMDAPDYLHKMRSYLEDQEKRMHE</sequence>
<dbReference type="Pfam" id="PF00205">
    <property type="entry name" value="TPP_enzyme_M"/>
    <property type="match status" value="1"/>
</dbReference>
<feature type="domain" description="Thiamine pyrophosphate enzyme N-terminal TPP-binding" evidence="14">
    <location>
        <begin position="15"/>
        <end position="123"/>
    </location>
</feature>
<keyword evidence="7" id="KW-0210">Decarboxylase</keyword>
<dbReference type="SUPFAM" id="SSF52518">
    <property type="entry name" value="Thiamin diphosphate-binding fold (THDP-binding)"/>
    <property type="match status" value="2"/>
</dbReference>
<dbReference type="InterPro" id="IPR047213">
    <property type="entry name" value="TPP_PYR_PDC_IPDC-like"/>
</dbReference>
<proteinExistence type="inferred from homology"/>
<comment type="function">
    <text evidence="3">Decarboxylates branched-chain and aromatic alpha-keto acids to aldehydes.</text>
</comment>
<dbReference type="SUPFAM" id="SSF52467">
    <property type="entry name" value="DHS-like NAD/FAD-binding domain"/>
    <property type="match status" value="1"/>
</dbReference>
<dbReference type="Proteomes" id="UP001165962">
    <property type="component" value="Unassembled WGS sequence"/>
</dbReference>
<accession>A0ABX0J4Z2</accession>
<evidence type="ECO:0000259" key="13">
    <source>
        <dbReference type="Pfam" id="PF02775"/>
    </source>
</evidence>
<organism evidence="15 16">
    <name type="scientific">Paenibacillus agricola</name>
    <dbReference type="NCBI Taxonomy" id="2716264"/>
    <lineage>
        <taxon>Bacteria</taxon>
        <taxon>Bacillati</taxon>
        <taxon>Bacillota</taxon>
        <taxon>Bacilli</taxon>
        <taxon>Bacillales</taxon>
        <taxon>Paenibacillaceae</taxon>
        <taxon>Paenibacillus</taxon>
    </lineage>
</organism>
<protein>
    <recommendedName>
        <fullName evidence="5">Alpha-keto-acid decarboxylase</fullName>
    </recommendedName>
</protein>
<evidence type="ECO:0000259" key="14">
    <source>
        <dbReference type="Pfam" id="PF02776"/>
    </source>
</evidence>
<evidence type="ECO:0000256" key="9">
    <source>
        <dbReference type="ARBA" id="ARBA00023052"/>
    </source>
</evidence>
<comment type="caution">
    <text evidence="15">The sequence shown here is derived from an EMBL/GenBank/DDBJ whole genome shotgun (WGS) entry which is preliminary data.</text>
</comment>
<keyword evidence="6" id="KW-0479">Metal-binding</keyword>
<dbReference type="CDD" id="cd02005">
    <property type="entry name" value="TPP_PDC_IPDC"/>
    <property type="match status" value="1"/>
</dbReference>
<evidence type="ECO:0000313" key="16">
    <source>
        <dbReference type="Proteomes" id="UP001165962"/>
    </source>
</evidence>
<dbReference type="Pfam" id="PF02775">
    <property type="entry name" value="TPP_enzyme_C"/>
    <property type="match status" value="1"/>
</dbReference>
<dbReference type="Pfam" id="PF02776">
    <property type="entry name" value="TPP_enzyme_N"/>
    <property type="match status" value="1"/>
</dbReference>
<feature type="domain" description="Thiamine pyrophosphate enzyme TPP-binding" evidence="13">
    <location>
        <begin position="399"/>
        <end position="537"/>
    </location>
</feature>
<dbReference type="EMBL" id="JAAOIW010000005">
    <property type="protein sequence ID" value="NHN31385.1"/>
    <property type="molecule type" value="Genomic_DNA"/>
</dbReference>
<evidence type="ECO:0000313" key="15">
    <source>
        <dbReference type="EMBL" id="NHN31385.1"/>
    </source>
</evidence>
<dbReference type="InterPro" id="IPR029061">
    <property type="entry name" value="THDP-binding"/>
</dbReference>
<evidence type="ECO:0000256" key="5">
    <source>
        <dbReference type="ARBA" id="ARBA00020054"/>
    </source>
</evidence>
<dbReference type="InterPro" id="IPR029035">
    <property type="entry name" value="DHS-like_NAD/FAD-binding_dom"/>
</dbReference>
<keyword evidence="8" id="KW-0460">Magnesium</keyword>
<dbReference type="InterPro" id="IPR012110">
    <property type="entry name" value="PDC/IPDC-like"/>
</dbReference>
<dbReference type="PIRSF" id="PIRSF036565">
    <property type="entry name" value="Pyruvt_ip_decrb"/>
    <property type="match status" value="1"/>
</dbReference>
<dbReference type="InterPro" id="IPR012000">
    <property type="entry name" value="Thiamin_PyroP_enz_cen_dom"/>
</dbReference>